<organism evidence="1 2">
    <name type="scientific">Melastoma candidum</name>
    <dbReference type="NCBI Taxonomy" id="119954"/>
    <lineage>
        <taxon>Eukaryota</taxon>
        <taxon>Viridiplantae</taxon>
        <taxon>Streptophyta</taxon>
        <taxon>Embryophyta</taxon>
        <taxon>Tracheophyta</taxon>
        <taxon>Spermatophyta</taxon>
        <taxon>Magnoliopsida</taxon>
        <taxon>eudicotyledons</taxon>
        <taxon>Gunneridae</taxon>
        <taxon>Pentapetalae</taxon>
        <taxon>rosids</taxon>
        <taxon>malvids</taxon>
        <taxon>Myrtales</taxon>
        <taxon>Melastomataceae</taxon>
        <taxon>Melastomatoideae</taxon>
        <taxon>Melastomateae</taxon>
        <taxon>Melastoma</taxon>
    </lineage>
</organism>
<keyword evidence="2" id="KW-1185">Reference proteome</keyword>
<evidence type="ECO:0000313" key="2">
    <source>
        <dbReference type="Proteomes" id="UP001057402"/>
    </source>
</evidence>
<name>A0ACB9NZE0_9MYRT</name>
<reference evidence="2" key="1">
    <citation type="journal article" date="2023" name="Front. Plant Sci.">
        <title>Chromosomal-level genome assembly of Melastoma candidum provides insights into trichome evolution.</title>
        <authorList>
            <person name="Zhong Y."/>
            <person name="Wu W."/>
            <person name="Sun C."/>
            <person name="Zou P."/>
            <person name="Liu Y."/>
            <person name="Dai S."/>
            <person name="Zhou R."/>
        </authorList>
    </citation>
    <scope>NUCLEOTIDE SEQUENCE [LARGE SCALE GENOMIC DNA]</scope>
</reference>
<accession>A0ACB9NZE0</accession>
<sequence>MMLGRIRCPYCKKLFNGDKLQIHLKYFCGPHAVRTFRQSKQERTKLKSEAWNGELSNKELASPLGDAYSSKESTSNGKSVLHAVMWERIILDEVCNHRIFLFVLIISELLEIL</sequence>
<protein>
    <submittedName>
        <fullName evidence="1">Uncharacterized protein</fullName>
    </submittedName>
</protein>
<dbReference type="Proteomes" id="UP001057402">
    <property type="component" value="Chromosome 7"/>
</dbReference>
<evidence type="ECO:0000313" key="1">
    <source>
        <dbReference type="EMBL" id="KAI4341027.1"/>
    </source>
</evidence>
<dbReference type="EMBL" id="CM042886">
    <property type="protein sequence ID" value="KAI4341027.1"/>
    <property type="molecule type" value="Genomic_DNA"/>
</dbReference>
<comment type="caution">
    <text evidence="1">The sequence shown here is derived from an EMBL/GenBank/DDBJ whole genome shotgun (WGS) entry which is preliminary data.</text>
</comment>
<proteinExistence type="predicted"/>
<gene>
    <name evidence="1" type="ORF">MLD38_025802</name>
</gene>